<feature type="region of interest" description="Disordered" evidence="1">
    <location>
        <begin position="416"/>
        <end position="483"/>
    </location>
</feature>
<evidence type="ECO:0000313" key="3">
    <source>
        <dbReference type="Proteomes" id="UP000800096"/>
    </source>
</evidence>
<dbReference type="Gene3D" id="3.30.40.10">
    <property type="entry name" value="Zinc/RING finger domain, C3HC4 (zinc finger)"/>
    <property type="match status" value="1"/>
</dbReference>
<name>A0A6A5QAN6_AMPQU</name>
<dbReference type="AlphaFoldDB" id="A0A6A5QAN6"/>
<protein>
    <recommendedName>
        <fullName evidence="4">RING-type domain-containing protein</fullName>
    </recommendedName>
</protein>
<evidence type="ECO:0000313" key="2">
    <source>
        <dbReference type="EMBL" id="KAF1912449.1"/>
    </source>
</evidence>
<dbReference type="OrthoDB" id="3767399at2759"/>
<proteinExistence type="predicted"/>
<gene>
    <name evidence="2" type="ORF">BDU57DRAFT_459451</name>
</gene>
<evidence type="ECO:0008006" key="4">
    <source>
        <dbReference type="Google" id="ProtNLM"/>
    </source>
</evidence>
<evidence type="ECO:0000256" key="1">
    <source>
        <dbReference type="SAM" id="MobiDB-lite"/>
    </source>
</evidence>
<feature type="region of interest" description="Disordered" evidence="1">
    <location>
        <begin position="45"/>
        <end position="140"/>
    </location>
</feature>
<reference evidence="2" key="1">
    <citation type="journal article" date="2020" name="Stud. Mycol.">
        <title>101 Dothideomycetes genomes: a test case for predicting lifestyles and emergence of pathogens.</title>
        <authorList>
            <person name="Haridas S."/>
            <person name="Albert R."/>
            <person name="Binder M."/>
            <person name="Bloem J."/>
            <person name="Labutti K."/>
            <person name="Salamov A."/>
            <person name="Andreopoulos B."/>
            <person name="Baker S."/>
            <person name="Barry K."/>
            <person name="Bills G."/>
            <person name="Bluhm B."/>
            <person name="Cannon C."/>
            <person name="Castanera R."/>
            <person name="Culley D."/>
            <person name="Daum C."/>
            <person name="Ezra D."/>
            <person name="Gonzalez J."/>
            <person name="Henrissat B."/>
            <person name="Kuo A."/>
            <person name="Liang C."/>
            <person name="Lipzen A."/>
            <person name="Lutzoni F."/>
            <person name="Magnuson J."/>
            <person name="Mondo S."/>
            <person name="Nolan M."/>
            <person name="Ohm R."/>
            <person name="Pangilinan J."/>
            <person name="Park H.-J."/>
            <person name="Ramirez L."/>
            <person name="Alfaro M."/>
            <person name="Sun H."/>
            <person name="Tritt A."/>
            <person name="Yoshinaga Y."/>
            <person name="Zwiers L.-H."/>
            <person name="Turgeon B."/>
            <person name="Goodwin S."/>
            <person name="Spatafora J."/>
            <person name="Crous P."/>
            <person name="Grigoriev I."/>
        </authorList>
    </citation>
    <scope>NUCLEOTIDE SEQUENCE</scope>
    <source>
        <strain evidence="2">HMLAC05119</strain>
    </source>
</reference>
<feature type="compositionally biased region" description="Polar residues" evidence="1">
    <location>
        <begin position="223"/>
        <end position="232"/>
    </location>
</feature>
<organism evidence="2 3">
    <name type="scientific">Ampelomyces quisqualis</name>
    <name type="common">Powdery mildew agent</name>
    <dbReference type="NCBI Taxonomy" id="50730"/>
    <lineage>
        <taxon>Eukaryota</taxon>
        <taxon>Fungi</taxon>
        <taxon>Dikarya</taxon>
        <taxon>Ascomycota</taxon>
        <taxon>Pezizomycotina</taxon>
        <taxon>Dothideomycetes</taxon>
        <taxon>Pleosporomycetidae</taxon>
        <taxon>Pleosporales</taxon>
        <taxon>Pleosporineae</taxon>
        <taxon>Phaeosphaeriaceae</taxon>
        <taxon>Ampelomyces</taxon>
    </lineage>
</organism>
<feature type="region of interest" description="Disordered" evidence="1">
    <location>
        <begin position="1"/>
        <end position="28"/>
    </location>
</feature>
<dbReference type="Proteomes" id="UP000800096">
    <property type="component" value="Unassembled WGS sequence"/>
</dbReference>
<feature type="compositionally biased region" description="Pro residues" evidence="1">
    <location>
        <begin position="416"/>
        <end position="428"/>
    </location>
</feature>
<dbReference type="InterPro" id="IPR013083">
    <property type="entry name" value="Znf_RING/FYVE/PHD"/>
</dbReference>
<feature type="compositionally biased region" description="Low complexity" evidence="1">
    <location>
        <begin position="183"/>
        <end position="195"/>
    </location>
</feature>
<keyword evidence="3" id="KW-1185">Reference proteome</keyword>
<feature type="compositionally biased region" description="Polar residues" evidence="1">
    <location>
        <begin position="169"/>
        <end position="182"/>
    </location>
</feature>
<feature type="region of interest" description="Disordered" evidence="1">
    <location>
        <begin position="169"/>
        <end position="272"/>
    </location>
</feature>
<accession>A0A6A5QAN6</accession>
<feature type="compositionally biased region" description="Basic and acidic residues" evidence="1">
    <location>
        <begin position="45"/>
        <end position="94"/>
    </location>
</feature>
<dbReference type="EMBL" id="ML979140">
    <property type="protein sequence ID" value="KAF1912449.1"/>
    <property type="molecule type" value="Genomic_DNA"/>
</dbReference>
<feature type="compositionally biased region" description="Polar residues" evidence="1">
    <location>
        <begin position="98"/>
        <end position="109"/>
    </location>
</feature>
<sequence length="586" mass="65598">MATVTQIPGQDDVHPLLRHPRPLTRDSAKAQRMLGFVTDTEEKLAGLQRENSRTTKWLERPLHAHLGAPEKDDSQENNARDYAESTKDDGKHAGLFEQWTTPDQPTSFSFGGPVHSTVEPKTKLDSAFNKRRPEPLKTLRPISYNSQHLLSPEWTVSPATMCPQISRQRPVSFQPSSANVQRSSLSSSTSSESMSRFAHPQTWPVPHACQHADGQPGRPVSYQPPSHVSPQLNERRGRPTSFATYQHRDRRNGKIASSRGLRNNSYPNYSRPISEISSKAVPGEHIESDAVYNRFEDSEVGPPCLSLPICSAPERFELHDTKHKTEKKQKNRWSAIPQTFKKLTGRRSFTAAQESPSMVTMESLRQINLTEGNLSRHQNHSPEPRNHSTLGVNLLPTPSYSPLEFKHPLFQGGLPPPFAPWAEIPPSPASTQEQRRGSDISTSPTRKRTQSRLLVENITQRRPESTHSCHSSLGMPSPRTQVSPSLMAASIPASPHPTSRRGTPSLDRTCILCKTTKDPSTFVNRRITANCWHEAATCFDCLQSHVEKCVTTHGWESCTCPECGERMTYDDIGAFADDDKLVKWDD</sequence>
<feature type="region of interest" description="Disordered" evidence="1">
    <location>
        <begin position="374"/>
        <end position="393"/>
    </location>
</feature>